<evidence type="ECO:0000313" key="1">
    <source>
        <dbReference type="EMBL" id="MDN7242217.1"/>
    </source>
</evidence>
<gene>
    <name evidence="1" type="ORF">QWY14_10425</name>
</gene>
<dbReference type="Pfam" id="PF11213">
    <property type="entry name" value="DUF3006"/>
    <property type="match status" value="1"/>
</dbReference>
<dbReference type="RefSeq" id="WP_301723730.1">
    <property type="nucleotide sequence ID" value="NZ_JAUJWV010000001.1"/>
</dbReference>
<keyword evidence="2" id="KW-1185">Reference proteome</keyword>
<dbReference type="InterPro" id="IPR021377">
    <property type="entry name" value="DUF3006"/>
</dbReference>
<accession>A0ABT8N2U7</accession>
<proteinExistence type="predicted"/>
<dbReference type="Proteomes" id="UP001172055">
    <property type="component" value="Unassembled WGS sequence"/>
</dbReference>
<sequence length="73" mass="8515">MKKIKGIIDRFEENIAVVEIEGATRDFDKSLFPNTAQPGDFVEIEGTQVTILKDETEKRRKEIEDLMDELWED</sequence>
<comment type="caution">
    <text evidence="1">The sequence shown here is derived from an EMBL/GenBank/DDBJ whole genome shotgun (WGS) entry which is preliminary data.</text>
</comment>
<evidence type="ECO:0000313" key="2">
    <source>
        <dbReference type="Proteomes" id="UP001172055"/>
    </source>
</evidence>
<organism evidence="1 2">
    <name type="scientific">Planococcus shixiaomingii</name>
    <dbReference type="NCBI Taxonomy" id="3058393"/>
    <lineage>
        <taxon>Bacteria</taxon>
        <taxon>Bacillati</taxon>
        <taxon>Bacillota</taxon>
        <taxon>Bacilli</taxon>
        <taxon>Bacillales</taxon>
        <taxon>Caryophanaceae</taxon>
        <taxon>Planococcus</taxon>
    </lineage>
</organism>
<name>A0ABT8N2U7_9BACL</name>
<dbReference type="EMBL" id="JAUJWV010000001">
    <property type="protein sequence ID" value="MDN7242217.1"/>
    <property type="molecule type" value="Genomic_DNA"/>
</dbReference>
<protein>
    <submittedName>
        <fullName evidence="1">DUF3006 domain-containing protein</fullName>
    </submittedName>
</protein>
<reference evidence="1 2" key="1">
    <citation type="submission" date="2023-06" db="EMBL/GenBank/DDBJ databases">
        <title>Novel species in genus Planococcus.</title>
        <authorList>
            <person name="Ning S."/>
        </authorList>
    </citation>
    <scope>NUCLEOTIDE SEQUENCE [LARGE SCALE GENOMIC DNA]</scope>
    <source>
        <strain evidence="1 2">N028</strain>
    </source>
</reference>